<reference evidence="3 4" key="1">
    <citation type="submission" date="2020-07" db="EMBL/GenBank/DDBJ databases">
        <title>Complete genome sequence for Sandaracinobacter sp. M6.</title>
        <authorList>
            <person name="Tang Y."/>
            <person name="Liu Q."/>
            <person name="Guo Z."/>
            <person name="Lei P."/>
            <person name="Huang B."/>
        </authorList>
    </citation>
    <scope>NUCLEOTIDE SEQUENCE [LARGE SCALE GENOMIC DNA]</scope>
    <source>
        <strain evidence="3 4">M6</strain>
    </source>
</reference>
<dbReference type="EMBL" id="CP059851">
    <property type="protein sequence ID" value="QMW24106.1"/>
    <property type="molecule type" value="Genomic_DNA"/>
</dbReference>
<dbReference type="InterPro" id="IPR005770">
    <property type="entry name" value="PhnD"/>
</dbReference>
<accession>A0A7G5IL64</accession>
<dbReference type="NCBIfam" id="TIGR01098">
    <property type="entry name" value="3A0109s03R"/>
    <property type="match status" value="1"/>
</dbReference>
<dbReference type="KEGG" id="sand:H3309_06510"/>
<dbReference type="Proteomes" id="UP000515292">
    <property type="component" value="Chromosome"/>
</dbReference>
<evidence type="ECO:0000256" key="1">
    <source>
        <dbReference type="ARBA" id="ARBA00007162"/>
    </source>
</evidence>
<dbReference type="PROSITE" id="PS51318">
    <property type="entry name" value="TAT"/>
    <property type="match status" value="1"/>
</dbReference>
<keyword evidence="2" id="KW-0732">Signal</keyword>
<dbReference type="PANTHER" id="PTHR35841:SF1">
    <property type="entry name" value="PHOSPHONATES-BINDING PERIPLASMIC PROTEIN"/>
    <property type="match status" value="1"/>
</dbReference>
<dbReference type="Pfam" id="PF12974">
    <property type="entry name" value="Phosphonate-bd"/>
    <property type="match status" value="1"/>
</dbReference>
<evidence type="ECO:0000313" key="4">
    <source>
        <dbReference type="Proteomes" id="UP000515292"/>
    </source>
</evidence>
<keyword evidence="4" id="KW-1185">Reference proteome</keyword>
<sequence>MVSVSAVSRRGVLGAALWVAGAAPLLAREAALAFAFQPQKDPASIRKAADEVAAALAPRLKRRVDVVVPLAYAATVQALVSGRADVAWLSSLPFLLARRDGGARLLLAEVRRDTSGRARTDYDSLFVVRADSPLRDFADLRREARRLRMVFTSPTSTSGYVFPYARLVRERMLKPGQPPEQLFAGVSYGGGYTQALEQLLAGRGDVAAVSDYTVEGPKRGTYIDEARQKGLRVIARTPGVPTHPVAARGGMAAGLRREIRAALLELSAASPALLSDVYGASGLVAVDEAKHVAATVEAIRLTGLPIAGLVK</sequence>
<dbReference type="InterPro" id="IPR006311">
    <property type="entry name" value="TAT_signal"/>
</dbReference>
<dbReference type="GO" id="GO:0043190">
    <property type="term" value="C:ATP-binding cassette (ABC) transporter complex"/>
    <property type="evidence" value="ECO:0007669"/>
    <property type="project" value="InterPro"/>
</dbReference>
<proteinExistence type="inferred from homology"/>
<name>A0A7G5IL64_9SPHN</name>
<evidence type="ECO:0000313" key="3">
    <source>
        <dbReference type="EMBL" id="QMW24106.1"/>
    </source>
</evidence>
<dbReference type="PANTHER" id="PTHR35841">
    <property type="entry name" value="PHOSPHONATES-BINDING PERIPLASMIC PROTEIN"/>
    <property type="match status" value="1"/>
</dbReference>
<dbReference type="GO" id="GO:0055085">
    <property type="term" value="P:transmembrane transport"/>
    <property type="evidence" value="ECO:0007669"/>
    <property type="project" value="InterPro"/>
</dbReference>
<gene>
    <name evidence="3" type="primary">phnD</name>
    <name evidence="3" type="ORF">H3309_06510</name>
</gene>
<dbReference type="RefSeq" id="WP_182297929.1">
    <property type="nucleotide sequence ID" value="NZ_CP059851.1"/>
</dbReference>
<protein>
    <submittedName>
        <fullName evidence="3">Phosphate/phosphite/phosphonate ABC transporter substrate-binding protein</fullName>
    </submittedName>
</protein>
<dbReference type="SUPFAM" id="SSF53850">
    <property type="entry name" value="Periplasmic binding protein-like II"/>
    <property type="match status" value="1"/>
</dbReference>
<dbReference type="Gene3D" id="3.40.190.10">
    <property type="entry name" value="Periplasmic binding protein-like II"/>
    <property type="match status" value="2"/>
</dbReference>
<organism evidence="3 4">
    <name type="scientific">Sandaracinobacteroides saxicola</name>
    <dbReference type="NCBI Taxonomy" id="2759707"/>
    <lineage>
        <taxon>Bacteria</taxon>
        <taxon>Pseudomonadati</taxon>
        <taxon>Pseudomonadota</taxon>
        <taxon>Alphaproteobacteria</taxon>
        <taxon>Sphingomonadales</taxon>
        <taxon>Sphingosinicellaceae</taxon>
        <taxon>Sandaracinobacteroides</taxon>
    </lineage>
</organism>
<evidence type="ECO:0000256" key="2">
    <source>
        <dbReference type="ARBA" id="ARBA00022729"/>
    </source>
</evidence>
<dbReference type="AlphaFoldDB" id="A0A7G5IL64"/>
<comment type="similarity">
    <text evidence="1">Belongs to the phosphate/phosphite/phosphonate binding protein family.</text>
</comment>